<protein>
    <submittedName>
        <fullName evidence="1">Uncharacterized protein</fullName>
    </submittedName>
</protein>
<proteinExistence type="predicted"/>
<accession>A0A0F8WZ03</accession>
<gene>
    <name evidence="1" type="ORF">LCGC14_3007690</name>
</gene>
<dbReference type="EMBL" id="LAZR01062157">
    <property type="protein sequence ID" value="KKK62102.1"/>
    <property type="molecule type" value="Genomic_DNA"/>
</dbReference>
<sequence>MRIWNLRGYGYEFGFESPIDKKMLKNLFMTKVQLRDATITEKELGKFFNQYFDNYIRNQIVNLIQQGFSSDKIALKLGLNSQEVNNFYQLYQTV</sequence>
<evidence type="ECO:0000313" key="1">
    <source>
        <dbReference type="EMBL" id="KKK62102.1"/>
    </source>
</evidence>
<comment type="caution">
    <text evidence="1">The sequence shown here is derived from an EMBL/GenBank/DDBJ whole genome shotgun (WGS) entry which is preliminary data.</text>
</comment>
<dbReference type="AlphaFoldDB" id="A0A0F8WZ03"/>
<organism evidence="1">
    <name type="scientific">marine sediment metagenome</name>
    <dbReference type="NCBI Taxonomy" id="412755"/>
    <lineage>
        <taxon>unclassified sequences</taxon>
        <taxon>metagenomes</taxon>
        <taxon>ecological metagenomes</taxon>
    </lineage>
</organism>
<name>A0A0F8WZ03_9ZZZZ</name>
<reference evidence="1" key="1">
    <citation type="journal article" date="2015" name="Nature">
        <title>Complex archaea that bridge the gap between prokaryotes and eukaryotes.</title>
        <authorList>
            <person name="Spang A."/>
            <person name="Saw J.H."/>
            <person name="Jorgensen S.L."/>
            <person name="Zaremba-Niedzwiedzka K."/>
            <person name="Martijn J."/>
            <person name="Lind A.E."/>
            <person name="van Eijk R."/>
            <person name="Schleper C."/>
            <person name="Guy L."/>
            <person name="Ettema T.J."/>
        </authorList>
    </citation>
    <scope>NUCLEOTIDE SEQUENCE</scope>
</reference>